<organism evidence="1">
    <name type="scientific">freshwater metagenome</name>
    <dbReference type="NCBI Taxonomy" id="449393"/>
    <lineage>
        <taxon>unclassified sequences</taxon>
        <taxon>metagenomes</taxon>
        <taxon>ecological metagenomes</taxon>
    </lineage>
</organism>
<proteinExistence type="predicted"/>
<accession>A0A6J6G6A4</accession>
<gene>
    <name evidence="1" type="ORF">UFOPK1722_01960</name>
</gene>
<name>A0A6J6G6A4_9ZZZZ</name>
<evidence type="ECO:0000313" key="1">
    <source>
        <dbReference type="EMBL" id="CAB4596902.1"/>
    </source>
</evidence>
<protein>
    <submittedName>
        <fullName evidence="1">Unannotated protein</fullName>
    </submittedName>
</protein>
<reference evidence="1" key="1">
    <citation type="submission" date="2020-05" db="EMBL/GenBank/DDBJ databases">
        <authorList>
            <person name="Chiriac C."/>
            <person name="Salcher M."/>
            <person name="Ghai R."/>
            <person name="Kavagutti S V."/>
        </authorList>
    </citation>
    <scope>NUCLEOTIDE SEQUENCE</scope>
</reference>
<dbReference type="EMBL" id="CAEZTS010000249">
    <property type="protein sequence ID" value="CAB4596902.1"/>
    <property type="molecule type" value="Genomic_DNA"/>
</dbReference>
<sequence>MRRNCSPASPTINSPGSVSLSRAFSRVSSNDGAEESMVVTLSAPLRLAITLNEPVYPNTFNTRAPTASCGISVRALRWSM</sequence>
<dbReference type="AlphaFoldDB" id="A0A6J6G6A4"/>